<protein>
    <submittedName>
        <fullName evidence="2">Uncharacterized protein</fullName>
    </submittedName>
</protein>
<feature type="region of interest" description="Disordered" evidence="1">
    <location>
        <begin position="1"/>
        <end position="34"/>
    </location>
</feature>
<organism evidence="2 3">
    <name type="scientific">Ideonella alba</name>
    <dbReference type="NCBI Taxonomy" id="2824118"/>
    <lineage>
        <taxon>Bacteria</taxon>
        <taxon>Pseudomonadati</taxon>
        <taxon>Pseudomonadota</taxon>
        <taxon>Betaproteobacteria</taxon>
        <taxon>Burkholderiales</taxon>
        <taxon>Sphaerotilaceae</taxon>
        <taxon>Ideonella</taxon>
    </lineage>
</organism>
<dbReference type="AlphaFoldDB" id="A0A940YA21"/>
<name>A0A940YA21_9BURK</name>
<accession>A0A940YA21</accession>
<reference evidence="2 3" key="1">
    <citation type="submission" date="2021-04" db="EMBL/GenBank/DDBJ databases">
        <title>The genome sequence of Ideonella sp. 3Y2.</title>
        <authorList>
            <person name="Liu Y."/>
        </authorList>
    </citation>
    <scope>NUCLEOTIDE SEQUENCE [LARGE SCALE GENOMIC DNA]</scope>
    <source>
        <strain evidence="2 3">3Y2</strain>
    </source>
</reference>
<dbReference type="Proteomes" id="UP000676246">
    <property type="component" value="Unassembled WGS sequence"/>
</dbReference>
<evidence type="ECO:0000256" key="1">
    <source>
        <dbReference type="SAM" id="MobiDB-lite"/>
    </source>
</evidence>
<dbReference type="EMBL" id="JAGQDD010000001">
    <property type="protein sequence ID" value="MBQ0929156.1"/>
    <property type="molecule type" value="Genomic_DNA"/>
</dbReference>
<keyword evidence="3" id="KW-1185">Reference proteome</keyword>
<evidence type="ECO:0000313" key="3">
    <source>
        <dbReference type="Proteomes" id="UP000676246"/>
    </source>
</evidence>
<gene>
    <name evidence="2" type="ORF">KAK03_01565</name>
</gene>
<comment type="caution">
    <text evidence="2">The sequence shown here is derived from an EMBL/GenBank/DDBJ whole genome shotgun (WGS) entry which is preliminary data.</text>
</comment>
<proteinExistence type="predicted"/>
<feature type="compositionally biased region" description="Low complexity" evidence="1">
    <location>
        <begin position="17"/>
        <end position="27"/>
    </location>
</feature>
<evidence type="ECO:0000313" key="2">
    <source>
        <dbReference type="EMBL" id="MBQ0929156.1"/>
    </source>
</evidence>
<dbReference type="RefSeq" id="WP_210851392.1">
    <property type="nucleotide sequence ID" value="NZ_JAGQDD010000001.1"/>
</dbReference>
<sequence>MAAALSACGGGGGGGSSTDTGGNVDQPQGGGGTTTIDALSSGTGVFHFKVGATLATDTGLKGATGGSTYAAWNPASSSKLLSAGLKVTFFGKASGCPTTRDGPVGDGEARDLGVAAAAAAISSSASTLWRWAPSGQSSGCNSASKVLSGPSMTYLNPTDTTGGLAMYTHAGPRSDGSNGLVDAYGADGQDGKGSNAHIIGTFSAFRQNWSSSSAIKPWVGLKSTAQQAAARVVATLGVGAADLGVDVTGQTIQAKQQIDVSFINTQCMAEGFSAKRPCQLQYLFNTAIYRYGVSDWSSVGWFQEGSVWFDPAQGGVPVIDGPVKASGQTVVDGTSGLALFSSKGDATQHGSFSGKTFDLRISFTQLQNVLRVISGRKAGVAPADVSDDLLAADWGTRWNDPSAWALLSTAVGQEIYNPESQQRTVSIGGNLKQLYVAPQS</sequence>